<dbReference type="EMBL" id="JAGGKG010000002">
    <property type="protein sequence ID" value="MBP1903952.1"/>
    <property type="molecule type" value="Genomic_DNA"/>
</dbReference>
<evidence type="ECO:0000313" key="3">
    <source>
        <dbReference type="EMBL" id="MBP1903952.1"/>
    </source>
</evidence>
<accession>A0ABS4FMY7</accession>
<dbReference type="RefSeq" id="WP_210087644.1">
    <property type="nucleotide sequence ID" value="NZ_JAGGKG010000002.1"/>
</dbReference>
<reference evidence="3 4" key="1">
    <citation type="submission" date="2021-03" db="EMBL/GenBank/DDBJ databases">
        <title>Genomic Encyclopedia of Type Strains, Phase IV (KMG-IV): sequencing the most valuable type-strain genomes for metagenomic binning, comparative biology and taxonomic classification.</title>
        <authorList>
            <person name="Goeker M."/>
        </authorList>
    </citation>
    <scope>NUCLEOTIDE SEQUENCE [LARGE SCALE GENOMIC DNA]</scope>
    <source>
        <strain evidence="3 4">DSM 14349</strain>
    </source>
</reference>
<name>A0ABS4FMY7_9BACL</name>
<dbReference type="InterPro" id="IPR001466">
    <property type="entry name" value="Beta-lactam-related"/>
</dbReference>
<comment type="caution">
    <text evidence="3">The sequence shown here is derived from an EMBL/GenBank/DDBJ whole genome shotgun (WGS) entry which is preliminary data.</text>
</comment>
<dbReference type="PANTHER" id="PTHR43283:SF7">
    <property type="entry name" value="BETA-LACTAMASE-RELATED DOMAIN-CONTAINING PROTEIN"/>
    <property type="match status" value="1"/>
</dbReference>
<dbReference type="SUPFAM" id="SSF56601">
    <property type="entry name" value="beta-lactamase/transpeptidase-like"/>
    <property type="match status" value="1"/>
</dbReference>
<dbReference type="InterPro" id="IPR012338">
    <property type="entry name" value="Beta-lactam/transpept-like"/>
</dbReference>
<gene>
    <name evidence="3" type="ORF">J2Z32_000569</name>
</gene>
<proteinExistence type="predicted"/>
<sequence>MKQDGNEVKEVKKVKEELKKLEEIILKEYGNIAGIVVLKNGDIRYEQYFNDCLITSPIHVFSVTKSIISALFGIAIDQGLIKSVDQKVLDFFPEYEVEQADHIIQNVTIKHLLTMTTPYQYEEEPYIQYFSSQDWVKFSLGLVGGQGEIGQFRYTPLIGPDILSGILVRATGKTVLDFATENLFSPLGISVKQNIFFHSQEEQLSFLAAKDRSGWVTDPNGVNTAGWGLTLTVMDMAKLGQLYLYKGNWNGKQLLSASWIQESTREHSRATQLNLAYGYLWWIEEGKSFAAVGDSGNVIYVNTEKQMVVSIASLYTQETKDRLEFIKKYVEPLFCI</sequence>
<feature type="domain" description="Beta-lactamase-related" evidence="2">
    <location>
        <begin position="34"/>
        <end position="318"/>
    </location>
</feature>
<evidence type="ECO:0000259" key="2">
    <source>
        <dbReference type="Pfam" id="PF00144"/>
    </source>
</evidence>
<dbReference type="Proteomes" id="UP001519272">
    <property type="component" value="Unassembled WGS sequence"/>
</dbReference>
<dbReference type="InterPro" id="IPR050789">
    <property type="entry name" value="Diverse_Enzym_Activities"/>
</dbReference>
<dbReference type="Pfam" id="PF00144">
    <property type="entry name" value="Beta-lactamase"/>
    <property type="match status" value="1"/>
</dbReference>
<feature type="coiled-coil region" evidence="1">
    <location>
        <begin position="1"/>
        <end position="31"/>
    </location>
</feature>
<evidence type="ECO:0000256" key="1">
    <source>
        <dbReference type="SAM" id="Coils"/>
    </source>
</evidence>
<dbReference type="Gene3D" id="3.40.710.10">
    <property type="entry name" value="DD-peptidase/beta-lactamase superfamily"/>
    <property type="match status" value="1"/>
</dbReference>
<protein>
    <submittedName>
        <fullName evidence="3">CubicO group peptidase (Beta-lactamase class C family)</fullName>
    </submittedName>
</protein>
<dbReference type="PANTHER" id="PTHR43283">
    <property type="entry name" value="BETA-LACTAMASE-RELATED"/>
    <property type="match status" value="1"/>
</dbReference>
<organism evidence="3 4">
    <name type="scientific">Paenibacillus turicensis</name>
    <dbReference type="NCBI Taxonomy" id="160487"/>
    <lineage>
        <taxon>Bacteria</taxon>
        <taxon>Bacillati</taxon>
        <taxon>Bacillota</taxon>
        <taxon>Bacilli</taxon>
        <taxon>Bacillales</taxon>
        <taxon>Paenibacillaceae</taxon>
        <taxon>Paenibacillus</taxon>
    </lineage>
</organism>
<evidence type="ECO:0000313" key="4">
    <source>
        <dbReference type="Proteomes" id="UP001519272"/>
    </source>
</evidence>
<keyword evidence="1" id="KW-0175">Coiled coil</keyword>
<keyword evidence="4" id="KW-1185">Reference proteome</keyword>